<feature type="domain" description="Histidine kinase" evidence="18">
    <location>
        <begin position="756"/>
        <end position="847"/>
    </location>
</feature>
<dbReference type="PROSITE" id="PS50109">
    <property type="entry name" value="HIS_KIN"/>
    <property type="match status" value="1"/>
</dbReference>
<feature type="coiled-coil region" evidence="16">
    <location>
        <begin position="270"/>
        <end position="297"/>
    </location>
</feature>
<dbReference type="SMART" id="SM00387">
    <property type="entry name" value="HATPase_c"/>
    <property type="match status" value="1"/>
</dbReference>
<dbReference type="InterPro" id="IPR001610">
    <property type="entry name" value="PAC"/>
</dbReference>
<dbReference type="InterPro" id="IPR013656">
    <property type="entry name" value="PAS_4"/>
</dbReference>
<keyword evidence="13" id="KW-0411">Iron-sulfur</keyword>
<evidence type="ECO:0000256" key="13">
    <source>
        <dbReference type="ARBA" id="ARBA00023014"/>
    </source>
</evidence>
<evidence type="ECO:0000256" key="12">
    <source>
        <dbReference type="ARBA" id="ARBA00023012"/>
    </source>
</evidence>
<sequence length="854" mass="96109">MRRKGFQPKICVSQDVVDNDLKPFEFVLRNTPVSAFLQDCKLRYTWVNNPVVDQPVGALVGKTDEEIFTTDDAVMLREIKQAVLDTRQGQRREIRLRVEGRDCYFDLTVEPFCSQSGELIGVAGTAVDVTRRREEEIERARAEAALRDSEARYRMLSKLTSDYAFSYRVKADGNHEVEWKSGAFERITGYSNDEVDSVADWDKFVHPDDRPTLRQLVADLLTDKPCSVETRFITKQGQTRWVTIDAQPIWDEQQGRVVRVMGAVRDITERRRAEEDRQQLMDRLKAERLLVEEVIEQMPVAVIVVEAPSGKLLYSNAQVEQITGHTGPSVLAKPWQEADFQGFRADGTPVPAAQWPLARALRDGEVVSAEEMQFRHPQEGTMRTLRGSASPVRDGSGRMVAAVTVFYDVTEEKHAQQATKLLARAGRILASSLDYEITLRSIAQLSVPELADWCQIDLVTAQGDLSVLTGVHADAQRTPMIQQMAQRYPVAPHASWGPWAVTRSGEVDWADDIRDDMLTEVAHDETHLRILREAGLRSYISVPLKGRGRVFGVLTFVTDGFGLRRRYNQADVDLATELGRRASMAIDKSLLYRDAQRELAERRATERKLQSLNETLEQRVAERTAEAEHRATQLRALAAELTQTEQRERRQLAQSLHDHLQQLLVAAKLRLHAMIGQFEDEPTIRGLLQIDELLTQSVDASRSLTTELSPPILHDAGLAAALDWLARWMRDKHGLHVTVEADRSANPATEDVRVLLFNATRELLFNVVKHAVTRNAHVTLSTDERQRVCVAVSDEGVGFDPAQKTLDNTGFGLFSIQQRLDVLGGETRIESSPGRGTRIELFAPDTPRPSVESA</sequence>
<comment type="function">
    <text evidence="14">Member of the two-component regulatory system NreB/NreC involved in the control of dissimilatory nitrate/nitrite reduction in response to oxygen. NreB functions as a direct oxygen sensor histidine kinase which is autophosphorylated, in the absence of oxygen, probably at the conserved histidine residue, and transfers its phosphate group probably to a conserved aspartate residue of NreC. NreB/NreC activates the expression of the nitrate (narGHJI) and nitrite (nir) reductase operons, as well as the putative nitrate transporter gene narT.</text>
</comment>
<dbReference type="PROSITE" id="PS50113">
    <property type="entry name" value="PAC"/>
    <property type="match status" value="3"/>
</dbReference>
<comment type="catalytic activity">
    <reaction evidence="1">
        <text>ATP + protein L-histidine = ADP + protein N-phospho-L-histidine.</text>
        <dbReference type="EC" id="2.7.13.3"/>
    </reaction>
</comment>
<dbReference type="Proteomes" id="UP001575105">
    <property type="component" value="Unassembled WGS sequence"/>
</dbReference>
<evidence type="ECO:0000256" key="8">
    <source>
        <dbReference type="ARBA" id="ARBA00022679"/>
    </source>
</evidence>
<dbReference type="PRINTS" id="PR00344">
    <property type="entry name" value="BCTRLSENSOR"/>
</dbReference>
<keyword evidence="11" id="KW-0408">Iron</keyword>
<feature type="domain" description="PAC" evidence="20">
    <location>
        <begin position="226"/>
        <end position="279"/>
    </location>
</feature>
<dbReference type="NCBIfam" id="TIGR00229">
    <property type="entry name" value="sensory_box"/>
    <property type="match status" value="2"/>
</dbReference>
<evidence type="ECO:0000256" key="5">
    <source>
        <dbReference type="ARBA" id="ARBA00017322"/>
    </source>
</evidence>
<dbReference type="InterPro" id="IPR011712">
    <property type="entry name" value="Sig_transdc_His_kin_sub3_dim/P"/>
</dbReference>
<feature type="region of interest" description="Disordered" evidence="17">
    <location>
        <begin position="827"/>
        <end position="854"/>
    </location>
</feature>
<name>A0ABV4U542_9BACT</name>
<dbReference type="PANTHER" id="PTHR24421:SF58">
    <property type="entry name" value="SIGNAL TRANSDUCTION HISTIDINE-PROTEIN KINASE_PHOSPHATASE UHPB"/>
    <property type="match status" value="1"/>
</dbReference>
<dbReference type="InterPro" id="IPR036890">
    <property type="entry name" value="HATPase_C_sf"/>
</dbReference>
<dbReference type="InterPro" id="IPR035965">
    <property type="entry name" value="PAS-like_dom_sf"/>
</dbReference>
<dbReference type="Pfam" id="PF02518">
    <property type="entry name" value="HATPase_c"/>
    <property type="match status" value="1"/>
</dbReference>
<dbReference type="Gene3D" id="3.30.450.40">
    <property type="match status" value="1"/>
</dbReference>
<dbReference type="Pfam" id="PF08447">
    <property type="entry name" value="PAS_3"/>
    <property type="match status" value="1"/>
</dbReference>
<dbReference type="InterPro" id="IPR003018">
    <property type="entry name" value="GAF"/>
</dbReference>
<dbReference type="CDD" id="cd16917">
    <property type="entry name" value="HATPase_UhpB-NarQ-NarX-like"/>
    <property type="match status" value="1"/>
</dbReference>
<dbReference type="Pfam" id="PF13185">
    <property type="entry name" value="GAF_2"/>
    <property type="match status" value="1"/>
</dbReference>
<feature type="domain" description="PAC" evidence="20">
    <location>
        <begin position="368"/>
        <end position="421"/>
    </location>
</feature>
<evidence type="ECO:0000256" key="4">
    <source>
        <dbReference type="ARBA" id="ARBA00012438"/>
    </source>
</evidence>
<keyword evidence="16" id="KW-0175">Coiled coil</keyword>
<evidence type="ECO:0000256" key="6">
    <source>
        <dbReference type="ARBA" id="ARBA00022485"/>
    </source>
</evidence>
<keyword evidence="8" id="KW-0808">Transferase</keyword>
<keyword evidence="10" id="KW-0418">Kinase</keyword>
<proteinExistence type="predicted"/>
<comment type="caution">
    <text evidence="21">The sequence shown here is derived from an EMBL/GenBank/DDBJ whole genome shotgun (WGS) entry which is preliminary data.</text>
</comment>
<keyword evidence="9" id="KW-0479">Metal-binding</keyword>
<dbReference type="InterPro" id="IPR013655">
    <property type="entry name" value="PAS_fold_3"/>
</dbReference>
<protein>
    <recommendedName>
        <fullName evidence="5">Oxygen sensor histidine kinase NreB</fullName>
        <ecNumber evidence="4">2.7.13.3</ecNumber>
    </recommendedName>
    <alternativeName>
        <fullName evidence="15">Nitrogen regulation protein B</fullName>
    </alternativeName>
</protein>
<dbReference type="PROSITE" id="PS50112">
    <property type="entry name" value="PAS"/>
    <property type="match status" value="1"/>
</dbReference>
<dbReference type="SUPFAM" id="SSF55874">
    <property type="entry name" value="ATPase domain of HSP90 chaperone/DNA topoisomerase II/histidine kinase"/>
    <property type="match status" value="1"/>
</dbReference>
<keyword evidence="22" id="KW-1185">Reference proteome</keyword>
<evidence type="ECO:0000259" key="19">
    <source>
        <dbReference type="PROSITE" id="PS50112"/>
    </source>
</evidence>
<evidence type="ECO:0000256" key="10">
    <source>
        <dbReference type="ARBA" id="ARBA00022777"/>
    </source>
</evidence>
<dbReference type="SMART" id="SM00091">
    <property type="entry name" value="PAS"/>
    <property type="match status" value="2"/>
</dbReference>
<dbReference type="Pfam" id="PF08448">
    <property type="entry name" value="PAS_4"/>
    <property type="match status" value="2"/>
</dbReference>
<dbReference type="SUPFAM" id="SSF55781">
    <property type="entry name" value="GAF domain-like"/>
    <property type="match status" value="1"/>
</dbReference>
<keyword evidence="12" id="KW-0902">Two-component regulatory system</keyword>
<dbReference type="SMART" id="SM00065">
    <property type="entry name" value="GAF"/>
    <property type="match status" value="1"/>
</dbReference>
<dbReference type="InterPro" id="IPR004358">
    <property type="entry name" value="Sig_transdc_His_kin-like_C"/>
</dbReference>
<dbReference type="EMBL" id="JBGUBD010000005">
    <property type="protein sequence ID" value="MFA9478447.1"/>
    <property type="molecule type" value="Genomic_DNA"/>
</dbReference>
<reference evidence="21 22" key="1">
    <citation type="submission" date="2024-08" db="EMBL/GenBank/DDBJ databases">
        <title>Whole-genome sequencing of halo(alkali)philic microorganisms from hypersaline lakes.</title>
        <authorList>
            <person name="Sorokin D.Y."/>
            <person name="Merkel A.Y."/>
            <person name="Messina E."/>
            <person name="Yakimov M."/>
        </authorList>
    </citation>
    <scope>NUCLEOTIDE SEQUENCE [LARGE SCALE GENOMIC DNA]</scope>
    <source>
        <strain evidence="21 22">AB-hyl4</strain>
    </source>
</reference>
<dbReference type="PANTHER" id="PTHR24421">
    <property type="entry name" value="NITRATE/NITRITE SENSOR PROTEIN NARX-RELATED"/>
    <property type="match status" value="1"/>
</dbReference>
<dbReference type="Pfam" id="PF07730">
    <property type="entry name" value="HisKA_3"/>
    <property type="match status" value="1"/>
</dbReference>
<dbReference type="Gene3D" id="3.30.450.20">
    <property type="entry name" value="PAS domain"/>
    <property type="match status" value="3"/>
</dbReference>
<evidence type="ECO:0000259" key="20">
    <source>
        <dbReference type="PROSITE" id="PS50113"/>
    </source>
</evidence>
<evidence type="ECO:0000256" key="3">
    <source>
        <dbReference type="ARBA" id="ARBA00004496"/>
    </source>
</evidence>
<dbReference type="SMART" id="SM00086">
    <property type="entry name" value="PAC"/>
    <property type="match status" value="3"/>
</dbReference>
<dbReference type="Gene3D" id="3.30.565.10">
    <property type="entry name" value="Histidine kinase-like ATPase, C-terminal domain"/>
    <property type="match status" value="1"/>
</dbReference>
<evidence type="ECO:0000313" key="22">
    <source>
        <dbReference type="Proteomes" id="UP001575105"/>
    </source>
</evidence>
<feature type="coiled-coil region" evidence="16">
    <location>
        <begin position="595"/>
        <end position="622"/>
    </location>
</feature>
<evidence type="ECO:0000256" key="14">
    <source>
        <dbReference type="ARBA" id="ARBA00024827"/>
    </source>
</evidence>
<dbReference type="EC" id="2.7.13.3" evidence="4"/>
<evidence type="ECO:0000256" key="11">
    <source>
        <dbReference type="ARBA" id="ARBA00023004"/>
    </source>
</evidence>
<evidence type="ECO:0000256" key="17">
    <source>
        <dbReference type="SAM" id="MobiDB-lite"/>
    </source>
</evidence>
<gene>
    <name evidence="21" type="ORF">ACERK3_09080</name>
</gene>
<dbReference type="InterPro" id="IPR000014">
    <property type="entry name" value="PAS"/>
</dbReference>
<dbReference type="InterPro" id="IPR050482">
    <property type="entry name" value="Sensor_HK_TwoCompSys"/>
</dbReference>
<dbReference type="InterPro" id="IPR000700">
    <property type="entry name" value="PAS-assoc_C"/>
</dbReference>
<comment type="cofactor">
    <cofactor evidence="2">
        <name>[4Fe-4S] cluster</name>
        <dbReference type="ChEBI" id="CHEBI:49883"/>
    </cofactor>
</comment>
<evidence type="ECO:0000313" key="21">
    <source>
        <dbReference type="EMBL" id="MFA9478447.1"/>
    </source>
</evidence>
<keyword evidence="6" id="KW-0004">4Fe-4S</keyword>
<dbReference type="InterPro" id="IPR005467">
    <property type="entry name" value="His_kinase_dom"/>
</dbReference>
<evidence type="ECO:0000256" key="1">
    <source>
        <dbReference type="ARBA" id="ARBA00000085"/>
    </source>
</evidence>
<evidence type="ECO:0000256" key="15">
    <source>
        <dbReference type="ARBA" id="ARBA00030800"/>
    </source>
</evidence>
<dbReference type="CDD" id="cd00130">
    <property type="entry name" value="PAS"/>
    <property type="match status" value="1"/>
</dbReference>
<dbReference type="SUPFAM" id="SSF55785">
    <property type="entry name" value="PYP-like sensor domain (PAS domain)"/>
    <property type="match status" value="3"/>
</dbReference>
<evidence type="ECO:0000256" key="7">
    <source>
        <dbReference type="ARBA" id="ARBA00022490"/>
    </source>
</evidence>
<dbReference type="InterPro" id="IPR029016">
    <property type="entry name" value="GAF-like_dom_sf"/>
</dbReference>
<comment type="subcellular location">
    <subcellularLocation>
        <location evidence="3">Cytoplasm</location>
    </subcellularLocation>
</comment>
<evidence type="ECO:0000256" key="2">
    <source>
        <dbReference type="ARBA" id="ARBA00001966"/>
    </source>
</evidence>
<accession>A0ABV4U542</accession>
<dbReference type="RefSeq" id="WP_425345374.1">
    <property type="nucleotide sequence ID" value="NZ_JBGUBD010000005.1"/>
</dbReference>
<feature type="domain" description="PAS" evidence="19">
    <location>
        <begin position="149"/>
        <end position="224"/>
    </location>
</feature>
<keyword evidence="7" id="KW-0963">Cytoplasm</keyword>
<dbReference type="InterPro" id="IPR003594">
    <property type="entry name" value="HATPase_dom"/>
</dbReference>
<feature type="domain" description="PAC" evidence="20">
    <location>
        <begin position="87"/>
        <end position="141"/>
    </location>
</feature>
<evidence type="ECO:0000256" key="9">
    <source>
        <dbReference type="ARBA" id="ARBA00022723"/>
    </source>
</evidence>
<organism evidence="21 22">
    <name type="scientific">Natronomicrosphaera hydrolytica</name>
    <dbReference type="NCBI Taxonomy" id="3242702"/>
    <lineage>
        <taxon>Bacteria</taxon>
        <taxon>Pseudomonadati</taxon>
        <taxon>Planctomycetota</taxon>
        <taxon>Phycisphaerae</taxon>
        <taxon>Phycisphaerales</taxon>
        <taxon>Phycisphaeraceae</taxon>
        <taxon>Natronomicrosphaera</taxon>
    </lineage>
</organism>
<evidence type="ECO:0000256" key="16">
    <source>
        <dbReference type="SAM" id="Coils"/>
    </source>
</evidence>
<evidence type="ECO:0000259" key="18">
    <source>
        <dbReference type="PROSITE" id="PS50109"/>
    </source>
</evidence>